<proteinExistence type="predicted"/>
<evidence type="ECO:0000313" key="1">
    <source>
        <dbReference type="EMBL" id="CAJ2660710.1"/>
    </source>
</evidence>
<keyword evidence="2" id="KW-1185">Reference proteome</keyword>
<name>A0ACB0KVH5_TRIPR</name>
<dbReference type="Proteomes" id="UP001177021">
    <property type="component" value="Unassembled WGS sequence"/>
</dbReference>
<comment type="caution">
    <text evidence="1">The sequence shown here is derived from an EMBL/GenBank/DDBJ whole genome shotgun (WGS) entry which is preliminary data.</text>
</comment>
<gene>
    <name evidence="1" type="ORF">MILVUS5_LOCUS26606</name>
</gene>
<reference evidence="1" key="1">
    <citation type="submission" date="2023-10" db="EMBL/GenBank/DDBJ databases">
        <authorList>
            <person name="Rodriguez Cubillos JULIANA M."/>
            <person name="De Vega J."/>
        </authorList>
    </citation>
    <scope>NUCLEOTIDE SEQUENCE</scope>
</reference>
<accession>A0ACB0KVH5</accession>
<evidence type="ECO:0000313" key="2">
    <source>
        <dbReference type="Proteomes" id="UP001177021"/>
    </source>
</evidence>
<sequence length="710" mass="77883">MENKWRKLKLALGFNSCLHLPKTTDQIPPSSSSVTNFSDRLSNSSDVSVHRSSTPTPTPTSSTLRLSSSSSSSSSKGVCAICLNTMKPGQRQAIFTAECSHAFHFQCITSNVRYGNQICPVCRAKWKEVPFQTTASNASNEISRPRGDTWGGILRRISSSRQNGTVRQSSSRHNITEQALFDDDDEILVDQQTSITHHVNDVDHSIGNKMEITTYPEVSAVPKSDSHDNFTVLVHLKAPPHSKTQNSDRSNVESSLETSRAPIDLVTVLDISGSMTGSKIALLKRAMSFVIQNLSSSDRLSIIVFSSTARRIFPLRRMNDAAQQQALRAVNSLVPNGGTDIAEGLKKGVRVFVDRRWKNPVGGIVLLTDGQDTHNICATAPIGEGYRSLVPNSIHRNNSQGLKIPVHAFGFGVDHDADLMNSISEISGGTFSFIEAENVIQDAFAQCIGGLLSVVVQDLHVEVRCAQSRLQLSSVKAGSYQSTLTNNARMASIQVGDLYAEEERDFLVTLNVPVEKSSDEMSLLIVTCLYSDPITKIEGLDVTSEVKIQRPNVVIDPVVSIEVDRQRNRLQATEAMAEARVKAERGDFTTAISVLERCHRGLSETISAQAGDLLCVSLSAELKEMQERMATRRVYEESGRAYVLSGLSSHLLQRATARGDSTDSTSFVRAYQTPSMAEMVSRSQTFVMSTPQSENILRPTKSFNGRQKRK</sequence>
<dbReference type="EMBL" id="CASHSV030000311">
    <property type="protein sequence ID" value="CAJ2660710.1"/>
    <property type="molecule type" value="Genomic_DNA"/>
</dbReference>
<organism evidence="1 2">
    <name type="scientific">Trifolium pratense</name>
    <name type="common">Red clover</name>
    <dbReference type="NCBI Taxonomy" id="57577"/>
    <lineage>
        <taxon>Eukaryota</taxon>
        <taxon>Viridiplantae</taxon>
        <taxon>Streptophyta</taxon>
        <taxon>Embryophyta</taxon>
        <taxon>Tracheophyta</taxon>
        <taxon>Spermatophyta</taxon>
        <taxon>Magnoliopsida</taxon>
        <taxon>eudicotyledons</taxon>
        <taxon>Gunneridae</taxon>
        <taxon>Pentapetalae</taxon>
        <taxon>rosids</taxon>
        <taxon>fabids</taxon>
        <taxon>Fabales</taxon>
        <taxon>Fabaceae</taxon>
        <taxon>Papilionoideae</taxon>
        <taxon>50 kb inversion clade</taxon>
        <taxon>NPAAA clade</taxon>
        <taxon>Hologalegina</taxon>
        <taxon>IRL clade</taxon>
        <taxon>Trifolieae</taxon>
        <taxon>Trifolium</taxon>
    </lineage>
</organism>
<protein>
    <submittedName>
        <fullName evidence="1">Uncharacterized protein</fullName>
    </submittedName>
</protein>